<dbReference type="InterPro" id="IPR005158">
    <property type="entry name" value="BTAD"/>
</dbReference>
<dbReference type="InterPro" id="IPR011990">
    <property type="entry name" value="TPR-like_helical_dom_sf"/>
</dbReference>
<dbReference type="Gene3D" id="1.25.40.10">
    <property type="entry name" value="Tetratricopeptide repeat domain"/>
    <property type="match status" value="2"/>
</dbReference>
<dbReference type="Proteomes" id="UP000199323">
    <property type="component" value="Unassembled WGS sequence"/>
</dbReference>
<dbReference type="InterPro" id="IPR027417">
    <property type="entry name" value="P-loop_NTPase"/>
</dbReference>
<dbReference type="PANTHER" id="PTHR35807">
    <property type="entry name" value="TRANSCRIPTIONAL REGULATOR REDD-RELATED"/>
    <property type="match status" value="1"/>
</dbReference>
<keyword evidence="4 7" id="KW-0238">DNA-binding</keyword>
<keyword evidence="5" id="KW-0804">Transcription</keyword>
<dbReference type="PROSITE" id="PS51755">
    <property type="entry name" value="OMPR_PHOB"/>
    <property type="match status" value="1"/>
</dbReference>
<dbReference type="OrthoDB" id="3862494at2"/>
<dbReference type="InterPro" id="IPR016032">
    <property type="entry name" value="Sig_transdc_resp-reg_C-effctor"/>
</dbReference>
<dbReference type="SUPFAM" id="SSF46894">
    <property type="entry name" value="C-terminal effector domain of the bipartite response regulators"/>
    <property type="match status" value="1"/>
</dbReference>
<dbReference type="Pfam" id="PF13191">
    <property type="entry name" value="AAA_16"/>
    <property type="match status" value="1"/>
</dbReference>
<dbReference type="InterPro" id="IPR019734">
    <property type="entry name" value="TPR_rpt"/>
</dbReference>
<dbReference type="SMART" id="SM01043">
    <property type="entry name" value="BTAD"/>
    <property type="match status" value="1"/>
</dbReference>
<evidence type="ECO:0000256" key="2">
    <source>
        <dbReference type="ARBA" id="ARBA00023012"/>
    </source>
</evidence>
<proteinExistence type="inferred from homology"/>
<comment type="similarity">
    <text evidence="1">Belongs to the AfsR/DnrI/RedD regulatory family.</text>
</comment>
<dbReference type="SMART" id="SM00862">
    <property type="entry name" value="Trans_reg_C"/>
    <property type="match status" value="1"/>
</dbReference>
<dbReference type="Gene3D" id="1.10.10.10">
    <property type="entry name" value="Winged helix-like DNA-binding domain superfamily/Winged helix DNA-binding domain"/>
    <property type="match status" value="1"/>
</dbReference>
<evidence type="ECO:0000256" key="6">
    <source>
        <dbReference type="PROSITE-ProRule" id="PRU00339"/>
    </source>
</evidence>
<keyword evidence="10" id="KW-1185">Reference proteome</keyword>
<dbReference type="GO" id="GO:0043531">
    <property type="term" value="F:ADP binding"/>
    <property type="evidence" value="ECO:0007669"/>
    <property type="project" value="InterPro"/>
</dbReference>
<dbReference type="RefSeq" id="WP_093715557.1">
    <property type="nucleotide sequence ID" value="NZ_FONG01000014.1"/>
</dbReference>
<feature type="DNA-binding region" description="OmpR/PhoB-type" evidence="7">
    <location>
        <begin position="1"/>
        <end position="90"/>
    </location>
</feature>
<evidence type="ECO:0000256" key="7">
    <source>
        <dbReference type="PROSITE-ProRule" id="PRU01091"/>
    </source>
</evidence>
<feature type="repeat" description="TPR" evidence="6">
    <location>
        <begin position="881"/>
        <end position="914"/>
    </location>
</feature>
<evidence type="ECO:0000256" key="4">
    <source>
        <dbReference type="ARBA" id="ARBA00023125"/>
    </source>
</evidence>
<name>A0A1I2IQD8_9ACTN</name>
<dbReference type="Pfam" id="PF00486">
    <property type="entry name" value="Trans_reg_C"/>
    <property type="match status" value="1"/>
</dbReference>
<evidence type="ECO:0000313" key="9">
    <source>
        <dbReference type="EMBL" id="SFF44525.1"/>
    </source>
</evidence>
<reference evidence="9 10" key="1">
    <citation type="submission" date="2016-10" db="EMBL/GenBank/DDBJ databases">
        <authorList>
            <person name="de Groot N.N."/>
        </authorList>
    </citation>
    <scope>NUCLEOTIDE SEQUENCE [LARGE SCALE GENOMIC DNA]</scope>
    <source>
        <strain evidence="9 10">CGMCC 4.3510</strain>
    </source>
</reference>
<protein>
    <submittedName>
        <fullName evidence="9">DNA-binding transcriptional activator of the SARP family</fullName>
    </submittedName>
</protein>
<dbReference type="SUPFAM" id="SSF52540">
    <property type="entry name" value="P-loop containing nucleoside triphosphate hydrolases"/>
    <property type="match status" value="1"/>
</dbReference>
<dbReference type="InterPro" id="IPR001867">
    <property type="entry name" value="OmpR/PhoB-type_DNA-bd"/>
</dbReference>
<keyword evidence="2" id="KW-0902">Two-component regulatory system</keyword>
<accession>A0A1I2IQD8</accession>
<evidence type="ECO:0000256" key="1">
    <source>
        <dbReference type="ARBA" id="ARBA00005820"/>
    </source>
</evidence>
<dbReference type="GO" id="GO:0003677">
    <property type="term" value="F:DNA binding"/>
    <property type="evidence" value="ECO:0007669"/>
    <property type="project" value="UniProtKB-UniRule"/>
</dbReference>
<feature type="domain" description="OmpR/PhoB-type" evidence="8">
    <location>
        <begin position="1"/>
        <end position="90"/>
    </location>
</feature>
<dbReference type="InterPro" id="IPR036388">
    <property type="entry name" value="WH-like_DNA-bd_sf"/>
</dbReference>
<dbReference type="Pfam" id="PF03704">
    <property type="entry name" value="BTAD"/>
    <property type="match status" value="1"/>
</dbReference>
<dbReference type="CDD" id="cd00383">
    <property type="entry name" value="trans_reg_C"/>
    <property type="match status" value="1"/>
</dbReference>
<dbReference type="GO" id="GO:0000160">
    <property type="term" value="P:phosphorelay signal transduction system"/>
    <property type="evidence" value="ECO:0007669"/>
    <property type="project" value="UniProtKB-KW"/>
</dbReference>
<dbReference type="GO" id="GO:0006355">
    <property type="term" value="P:regulation of DNA-templated transcription"/>
    <property type="evidence" value="ECO:0007669"/>
    <property type="project" value="InterPro"/>
</dbReference>
<dbReference type="Pfam" id="PF13424">
    <property type="entry name" value="TPR_12"/>
    <property type="match status" value="2"/>
</dbReference>
<dbReference type="SMART" id="SM00028">
    <property type="entry name" value="TPR"/>
    <property type="match status" value="4"/>
</dbReference>
<dbReference type="InterPro" id="IPR041664">
    <property type="entry name" value="AAA_16"/>
</dbReference>
<gene>
    <name evidence="9" type="ORF">SAMN05216251_114125</name>
</gene>
<sequence length="944" mass="100493">MRFGLLGAVTVNGGGVGSAKARALLATLLSTPGRVVTPETLKAAMWGEDPPATATASLHNHVARLRRLLAEDGRDASRLRAVPPGYVLEVAAGELDAAEFVRHHAEARTAHRAEDWPAVQRECAAALALWRGDPLADVPALSDPMRAYAAHLAEARLQALEWRFDAELALGRHQGMTAELAALTAAHPLREPFHRQWMLALHRTHRQAEALAAFHGLRRTLVDELGVEPGPAVQAAYHEVLAAAPEEPQEQEPVSPPAQLPADTGDFTGRSGELAALLAAIRPHGPDAPRVAVVTGMGGIGKTALAVHAAHLARADFPDGVLYVDLRGFGAGQPRRPRDLLARFLGDLCTPAGSGTGTAQPLPDDQDDLSSLLRQALHGRRVLLVLDNAADAAQVVPLLPGRGDSAVIVTSRRTLADLPGAVRLPLEPLGAEEQHRLLVAVCGPSRVAAEPDAAAGVLAACGGLPLALRIAGARLAARPNWPLTALAERLDSAGDRLHALAAGGLAVQDTFAMSYLAMRDSPQAADREAARAFRLLGLWPGHPLAHAPAAALLGREPAAAEDLLEALVDTHLLQTPQPGRYRFHDLLGEYAAGRAAEEVPPRVRENGLRRLLVWYVATVAGTAELLAPEGHPIPPLHEQPAVPPREFSSEEAALRWCVKELPAIKEAVRQAAAHGWSDVAWRLAAGLFGYAQAYWWTGEWETCLLDALACAEETGDVQGRAWMHSRLGVSYGMSDRVGPCLEHLEVARLYFETAGDLQGQAAILNNLSGLHRALGDNARALEYGRKSLDLHYAVGDADRVATVLGNLGDAHLGAGDSAAAIACYRRALAMWRERGVLTSTARSLTSLGEALRTVGRYDEAVAALEETVLLLDRIGDRGSTADTLEVLGRTHYDRGDLAAARKSWERALELARAHCLEAKAEAVLAGLARLDADDGTAPYDSTKN</sequence>
<dbReference type="STRING" id="380248.SAMN05216251_114125"/>
<evidence type="ECO:0000259" key="8">
    <source>
        <dbReference type="PROSITE" id="PS51755"/>
    </source>
</evidence>
<dbReference type="AlphaFoldDB" id="A0A1I2IQD8"/>
<dbReference type="InterPro" id="IPR051677">
    <property type="entry name" value="AfsR-DnrI-RedD_regulator"/>
</dbReference>
<evidence type="ECO:0000256" key="5">
    <source>
        <dbReference type="ARBA" id="ARBA00023163"/>
    </source>
</evidence>
<dbReference type="PANTHER" id="PTHR35807:SF1">
    <property type="entry name" value="TRANSCRIPTIONAL REGULATOR REDD"/>
    <property type="match status" value="1"/>
</dbReference>
<dbReference type="PROSITE" id="PS50005">
    <property type="entry name" value="TPR"/>
    <property type="match status" value="1"/>
</dbReference>
<dbReference type="Gene3D" id="3.40.50.300">
    <property type="entry name" value="P-loop containing nucleotide triphosphate hydrolases"/>
    <property type="match status" value="1"/>
</dbReference>
<evidence type="ECO:0000313" key="10">
    <source>
        <dbReference type="Proteomes" id="UP000199323"/>
    </source>
</evidence>
<evidence type="ECO:0000256" key="3">
    <source>
        <dbReference type="ARBA" id="ARBA00023015"/>
    </source>
</evidence>
<dbReference type="PRINTS" id="PR00364">
    <property type="entry name" value="DISEASERSIST"/>
</dbReference>
<dbReference type="CDD" id="cd15831">
    <property type="entry name" value="BTAD"/>
    <property type="match status" value="1"/>
</dbReference>
<dbReference type="SUPFAM" id="SSF48452">
    <property type="entry name" value="TPR-like"/>
    <property type="match status" value="2"/>
</dbReference>
<keyword evidence="6" id="KW-0802">TPR repeat</keyword>
<organism evidence="9 10">
    <name type="scientific">Actinacidiphila alni</name>
    <dbReference type="NCBI Taxonomy" id="380248"/>
    <lineage>
        <taxon>Bacteria</taxon>
        <taxon>Bacillati</taxon>
        <taxon>Actinomycetota</taxon>
        <taxon>Actinomycetes</taxon>
        <taxon>Kitasatosporales</taxon>
        <taxon>Streptomycetaceae</taxon>
        <taxon>Actinacidiphila</taxon>
    </lineage>
</organism>
<dbReference type="EMBL" id="FONG01000014">
    <property type="protein sequence ID" value="SFF44525.1"/>
    <property type="molecule type" value="Genomic_DNA"/>
</dbReference>
<keyword evidence="3" id="KW-0805">Transcription regulation</keyword>